<dbReference type="AlphaFoldDB" id="A0AAV4FID1"/>
<keyword evidence="2" id="KW-0255">Endonuclease</keyword>
<sequence>MIDTPEDHVGTVSFGGRPITNLRFADDIDGLAGNECELASLTEKLDKALSNFGMEVSAEKTKIMTNSKGSLKREPNVNGQIIESVTKFKYLGSIISDEGSKPEILSRIAQATAHLTQLKPIRNNKNVAISSKIRLLCS</sequence>
<name>A0AAV4FID1_9GAST</name>
<dbReference type="PROSITE" id="PS50878">
    <property type="entry name" value="RT_POL"/>
    <property type="match status" value="1"/>
</dbReference>
<dbReference type="PANTHER" id="PTHR47027:SF25">
    <property type="entry name" value="REVERSE TRANSCRIPTASE DOMAIN-CONTAINING PROTEIN"/>
    <property type="match status" value="1"/>
</dbReference>
<proteinExistence type="predicted"/>
<evidence type="ECO:0000313" key="2">
    <source>
        <dbReference type="EMBL" id="GFR73163.1"/>
    </source>
</evidence>
<keyword evidence="2" id="KW-0540">Nuclease</keyword>
<keyword evidence="2" id="KW-0378">Hydrolase</keyword>
<comment type="caution">
    <text evidence="2">The sequence shown here is derived from an EMBL/GenBank/DDBJ whole genome shotgun (WGS) entry which is preliminary data.</text>
</comment>
<evidence type="ECO:0000313" key="3">
    <source>
        <dbReference type="Proteomes" id="UP000762676"/>
    </source>
</evidence>
<dbReference type="GO" id="GO:0004519">
    <property type="term" value="F:endonuclease activity"/>
    <property type="evidence" value="ECO:0007669"/>
    <property type="project" value="UniProtKB-KW"/>
</dbReference>
<feature type="domain" description="Reverse transcriptase" evidence="1">
    <location>
        <begin position="1"/>
        <end position="95"/>
    </location>
</feature>
<protein>
    <submittedName>
        <fullName evidence="2">Endonuclease-reverse transcriptase</fullName>
    </submittedName>
</protein>
<dbReference type="PANTHER" id="PTHR47027">
    <property type="entry name" value="REVERSE TRANSCRIPTASE DOMAIN-CONTAINING PROTEIN"/>
    <property type="match status" value="1"/>
</dbReference>
<gene>
    <name evidence="2" type="ORF">ElyMa_003860000</name>
</gene>
<keyword evidence="3" id="KW-1185">Reference proteome</keyword>
<organism evidence="2 3">
    <name type="scientific">Elysia marginata</name>
    <dbReference type="NCBI Taxonomy" id="1093978"/>
    <lineage>
        <taxon>Eukaryota</taxon>
        <taxon>Metazoa</taxon>
        <taxon>Spiralia</taxon>
        <taxon>Lophotrochozoa</taxon>
        <taxon>Mollusca</taxon>
        <taxon>Gastropoda</taxon>
        <taxon>Heterobranchia</taxon>
        <taxon>Euthyneura</taxon>
        <taxon>Panpulmonata</taxon>
        <taxon>Sacoglossa</taxon>
        <taxon>Placobranchoidea</taxon>
        <taxon>Plakobranchidae</taxon>
        <taxon>Elysia</taxon>
    </lineage>
</organism>
<accession>A0AAV4FID1</accession>
<dbReference type="EMBL" id="BMAT01007869">
    <property type="protein sequence ID" value="GFR73163.1"/>
    <property type="molecule type" value="Genomic_DNA"/>
</dbReference>
<evidence type="ECO:0000259" key="1">
    <source>
        <dbReference type="PROSITE" id="PS50878"/>
    </source>
</evidence>
<dbReference type="Proteomes" id="UP000762676">
    <property type="component" value="Unassembled WGS sequence"/>
</dbReference>
<reference evidence="2 3" key="1">
    <citation type="journal article" date="2021" name="Elife">
        <title>Chloroplast acquisition without the gene transfer in kleptoplastic sea slugs, Plakobranchus ocellatus.</title>
        <authorList>
            <person name="Maeda T."/>
            <person name="Takahashi S."/>
            <person name="Yoshida T."/>
            <person name="Shimamura S."/>
            <person name="Takaki Y."/>
            <person name="Nagai Y."/>
            <person name="Toyoda A."/>
            <person name="Suzuki Y."/>
            <person name="Arimoto A."/>
            <person name="Ishii H."/>
            <person name="Satoh N."/>
            <person name="Nishiyama T."/>
            <person name="Hasebe M."/>
            <person name="Maruyama T."/>
            <person name="Minagawa J."/>
            <person name="Obokata J."/>
            <person name="Shigenobu S."/>
        </authorList>
    </citation>
    <scope>NUCLEOTIDE SEQUENCE [LARGE SCALE GENOMIC DNA]</scope>
</reference>
<dbReference type="InterPro" id="IPR000477">
    <property type="entry name" value="RT_dom"/>
</dbReference>
<dbReference type="Pfam" id="PF00078">
    <property type="entry name" value="RVT_1"/>
    <property type="match status" value="1"/>
</dbReference>